<dbReference type="InterPro" id="IPR036928">
    <property type="entry name" value="AS_sf"/>
</dbReference>
<feature type="domain" description="Amidase" evidence="2">
    <location>
        <begin position="705"/>
        <end position="802"/>
    </location>
</feature>
<reference evidence="4" key="1">
    <citation type="journal article" date="2013" name="Genome Biol.">
        <title>Reference genomes and transcriptomes of Nicotiana sylvestris and Nicotiana tomentosiformis.</title>
        <authorList>
            <person name="Sierro N."/>
            <person name="Battey J.N."/>
            <person name="Ouadi S."/>
            <person name="Bovet L."/>
            <person name="Goepfert S."/>
            <person name="Bakaher N."/>
            <person name="Peitsch M.C."/>
            <person name="Ivanov N.V."/>
        </authorList>
    </citation>
    <scope>NUCLEOTIDE SEQUENCE [LARGE SCALE GENOMIC DNA]</scope>
</reference>
<dbReference type="SUPFAM" id="SSF56672">
    <property type="entry name" value="DNA/RNA polymerases"/>
    <property type="match status" value="1"/>
</dbReference>
<dbReference type="PANTHER" id="PTHR46310:SF7">
    <property type="entry name" value="AMIDASE 1"/>
    <property type="match status" value="1"/>
</dbReference>
<sequence>MERSSGLLRDIIEQFSPHHIIPLHTSLFLNAMIEIHDRPTLFPLITAKVWLAVTDKHSDYLYGKKFCLLTGYFLFAVRASFLLSFSWVWGWVRNWWDSYVVEVEADSILAKKLKLLEEDLKKWNNETFGKLEDRKNKALASLLMEATWRPNWEDEGIKKLSEEDKKWVERSFEMEELEEVIKSFKGDKPPGPDGFNLFFFQKCWSIVNMDVWKVVDTFYNKGSFVKSLNATFIALIPKKKGAVEVKDFRPISLLGSVYKIISKLLAERLKAVISKLVSSNQNAFIKGRQISDAVLAANGSLWLEWIRFCISSVKFSVLIDGNPQGLFSSHRGIGQGDPLSPYLFVLVMEILSAERVQILYLRGVLLCFEAVTGLKVNLAKSSIFSINVDECVEELAEIMGYKVENFPTVYLGLPLGAKRKDKNIWQGVIERCSNKLTPWKNQYLSFGGSSDKKKTHLVKWQVVIEDKKRGGLGVRNLKLHNKSLLFKWLWRYSREGEEVWQKIIDAIYGAKIGWKQIPSQLRSCGGIWKMIGGWWDEFLQHTSLEVGNGDRIKFWLDIWCGNESFKSRFPDLFNCALNKEGYVAGFKAESGWNVTFRRNLNDWEVDSFCELLQLLNSYSIDQHKTDRLIWIGNRDNIFTVNNFYKRLLQQSSQGTLNWPWKMIWRTKAPMKATFFGWLAVRDACQTQHKLQRRGFSLCKAFVRQVNLLSFFGSINGENVHYGTPLNPVSPDRVPGGSSSGSAVAVGAKLVDFSLGTDTGGSVRVPASYCGIYGIRPSHGVVSTAGVTPMAQSFDTVGWFARDPLILKQVGRVLLQSPQMKSVRPTNIIIAEDCFKLLDSKSNQLIEVLVNSVEKLYGSHMIKYVSVGDYIEGNVPSLKKFMTLGTGNDESYIPSLLALSAAMRLLQRYEFKENHGEWVSTVKPSLGPGIAERVWEALKATDENIDVCHSVKAELRAALTALLGDSGILAIPTVPGPPPKLRSETSALEGFRVKAFSLLSIAGVSGFCQVSIPLGMQDNLPISVSLLVKHGSDWLLLDAVEAIHKVLKGQI</sequence>
<dbReference type="PANTHER" id="PTHR46310">
    <property type="entry name" value="AMIDASE 1"/>
    <property type="match status" value="1"/>
</dbReference>
<accession>A0A1U7YL77</accession>
<dbReference type="GO" id="GO:0016811">
    <property type="term" value="F:hydrolase activity, acting on carbon-nitrogen (but not peptide) bonds, in linear amides"/>
    <property type="evidence" value="ECO:0007669"/>
    <property type="project" value="UniProtKB-ARBA"/>
</dbReference>
<dbReference type="Proteomes" id="UP000189701">
    <property type="component" value="Unplaced"/>
</dbReference>
<dbReference type="eggNOG" id="KOG1211">
    <property type="taxonomic scope" value="Eukaryota"/>
</dbReference>
<evidence type="ECO:0000259" key="2">
    <source>
        <dbReference type="Pfam" id="PF01425"/>
    </source>
</evidence>
<dbReference type="Pfam" id="PF13966">
    <property type="entry name" value="zf-RVT"/>
    <property type="match status" value="1"/>
</dbReference>
<dbReference type="AlphaFoldDB" id="A0A1U7YL77"/>
<evidence type="ECO:0000256" key="1">
    <source>
        <dbReference type="ARBA" id="ARBA00009199"/>
    </source>
</evidence>
<dbReference type="OrthoDB" id="245563at2759"/>
<reference evidence="5" key="2">
    <citation type="submission" date="2025-08" db="UniProtKB">
        <authorList>
            <consortium name="RefSeq"/>
        </authorList>
    </citation>
    <scope>IDENTIFICATION</scope>
    <source>
        <tissue evidence="5">Leaf</tissue>
    </source>
</reference>
<dbReference type="InterPro" id="IPR020556">
    <property type="entry name" value="Amidase_CS"/>
</dbReference>
<feature type="domain" description="Reverse transcriptase zinc-binding" evidence="3">
    <location>
        <begin position="638"/>
        <end position="698"/>
    </location>
</feature>
<dbReference type="InterPro" id="IPR023631">
    <property type="entry name" value="Amidase_dom"/>
</dbReference>
<evidence type="ECO:0000259" key="3">
    <source>
        <dbReference type="Pfam" id="PF13966"/>
    </source>
</evidence>
<evidence type="ECO:0000313" key="5">
    <source>
        <dbReference type="RefSeq" id="XP_009804827.1"/>
    </source>
</evidence>
<dbReference type="RefSeq" id="XP_009804827.1">
    <property type="nucleotide sequence ID" value="XM_009806525.1"/>
</dbReference>
<name>A0A1U7YL77_NICSY</name>
<dbReference type="STRING" id="4096.A0A1U7YL77"/>
<dbReference type="Pfam" id="PF01425">
    <property type="entry name" value="Amidase"/>
    <property type="match status" value="1"/>
</dbReference>
<comment type="similarity">
    <text evidence="1">Belongs to the amidase family.</text>
</comment>
<dbReference type="InterPro" id="IPR026960">
    <property type="entry name" value="RVT-Znf"/>
</dbReference>
<dbReference type="SUPFAM" id="SSF75304">
    <property type="entry name" value="Amidase signature (AS) enzymes"/>
    <property type="match status" value="1"/>
</dbReference>
<evidence type="ECO:0000313" key="4">
    <source>
        <dbReference type="Proteomes" id="UP000189701"/>
    </source>
</evidence>
<dbReference type="CDD" id="cd01650">
    <property type="entry name" value="RT_nLTR_like"/>
    <property type="match status" value="1"/>
</dbReference>
<dbReference type="Gene3D" id="3.90.1300.10">
    <property type="entry name" value="Amidase signature (AS) domain"/>
    <property type="match status" value="1"/>
</dbReference>
<gene>
    <name evidence="5" type="primary">LOC104249984</name>
</gene>
<protein>
    <submittedName>
        <fullName evidence="5">Uncharacterized protein LOC104249984</fullName>
    </submittedName>
</protein>
<dbReference type="eggNOG" id="KOG1075">
    <property type="taxonomic scope" value="Eukaryota"/>
</dbReference>
<dbReference type="PROSITE" id="PS00571">
    <property type="entry name" value="AMIDASES"/>
    <property type="match status" value="1"/>
</dbReference>
<organism evidence="4 5">
    <name type="scientific">Nicotiana sylvestris</name>
    <name type="common">Wood tobacco</name>
    <name type="synonym">South American tobacco</name>
    <dbReference type="NCBI Taxonomy" id="4096"/>
    <lineage>
        <taxon>Eukaryota</taxon>
        <taxon>Viridiplantae</taxon>
        <taxon>Streptophyta</taxon>
        <taxon>Embryophyta</taxon>
        <taxon>Tracheophyta</taxon>
        <taxon>Spermatophyta</taxon>
        <taxon>Magnoliopsida</taxon>
        <taxon>eudicotyledons</taxon>
        <taxon>Gunneridae</taxon>
        <taxon>Pentapetalae</taxon>
        <taxon>asterids</taxon>
        <taxon>lamiids</taxon>
        <taxon>Solanales</taxon>
        <taxon>Solanaceae</taxon>
        <taxon>Nicotianoideae</taxon>
        <taxon>Nicotianeae</taxon>
        <taxon>Nicotiana</taxon>
    </lineage>
</organism>
<dbReference type="InterPro" id="IPR043502">
    <property type="entry name" value="DNA/RNA_pol_sf"/>
</dbReference>
<keyword evidence="4" id="KW-1185">Reference proteome</keyword>
<proteinExistence type="inferred from homology"/>